<dbReference type="AlphaFoldDB" id="A0A232EJ37"/>
<feature type="compositionally biased region" description="Basic and acidic residues" evidence="1">
    <location>
        <begin position="75"/>
        <end position="85"/>
    </location>
</feature>
<keyword evidence="3" id="KW-1185">Reference proteome</keyword>
<name>A0A232EJ37_9HYME</name>
<accession>A0A232EJ37</accession>
<sequence length="160" mass="17932">LHVFSDASSKAFAASVYMHFSLPDGQAHVALVMMKPLMAPLKPLANRTINFCGAQVGRDKQAYHVRGVAMGSDESEPRRPRDTMEKQNGATVGPDFLRNPEANWPVQGRIFDETKKNMTRWNSLMGHFRSTFGVLRIYFQSTFGSPQPLKRSSFGDQVNL</sequence>
<protein>
    <submittedName>
        <fullName evidence="2">Uncharacterized protein</fullName>
    </submittedName>
</protein>
<dbReference type="EMBL" id="NNAY01004131">
    <property type="protein sequence ID" value="OXU18328.1"/>
    <property type="molecule type" value="Genomic_DNA"/>
</dbReference>
<reference evidence="2 3" key="1">
    <citation type="journal article" date="2017" name="Curr. Biol.">
        <title>The Evolution of Venom by Co-option of Single-Copy Genes.</title>
        <authorList>
            <person name="Martinson E.O."/>
            <person name="Mrinalini"/>
            <person name="Kelkar Y.D."/>
            <person name="Chang C.H."/>
            <person name="Werren J.H."/>
        </authorList>
    </citation>
    <scope>NUCLEOTIDE SEQUENCE [LARGE SCALE GENOMIC DNA]</scope>
    <source>
        <strain evidence="2 3">Alberta</strain>
        <tissue evidence="2">Whole body</tissue>
    </source>
</reference>
<organism evidence="2 3">
    <name type="scientific">Trichomalopsis sarcophagae</name>
    <dbReference type="NCBI Taxonomy" id="543379"/>
    <lineage>
        <taxon>Eukaryota</taxon>
        <taxon>Metazoa</taxon>
        <taxon>Ecdysozoa</taxon>
        <taxon>Arthropoda</taxon>
        <taxon>Hexapoda</taxon>
        <taxon>Insecta</taxon>
        <taxon>Pterygota</taxon>
        <taxon>Neoptera</taxon>
        <taxon>Endopterygota</taxon>
        <taxon>Hymenoptera</taxon>
        <taxon>Apocrita</taxon>
        <taxon>Proctotrupomorpha</taxon>
        <taxon>Chalcidoidea</taxon>
        <taxon>Pteromalidae</taxon>
        <taxon>Pteromalinae</taxon>
        <taxon>Trichomalopsis</taxon>
    </lineage>
</organism>
<dbReference type="InterPro" id="IPR008042">
    <property type="entry name" value="Retrotrans_Pao"/>
</dbReference>
<comment type="caution">
    <text evidence="2">The sequence shown here is derived from an EMBL/GenBank/DDBJ whole genome shotgun (WGS) entry which is preliminary data.</text>
</comment>
<feature type="non-terminal residue" evidence="2">
    <location>
        <position position="1"/>
    </location>
</feature>
<dbReference type="Pfam" id="PF05380">
    <property type="entry name" value="Peptidase_A17"/>
    <property type="match status" value="1"/>
</dbReference>
<proteinExistence type="predicted"/>
<evidence type="ECO:0000313" key="2">
    <source>
        <dbReference type="EMBL" id="OXU18328.1"/>
    </source>
</evidence>
<evidence type="ECO:0000313" key="3">
    <source>
        <dbReference type="Proteomes" id="UP000215335"/>
    </source>
</evidence>
<evidence type="ECO:0000256" key="1">
    <source>
        <dbReference type="SAM" id="MobiDB-lite"/>
    </source>
</evidence>
<feature type="region of interest" description="Disordered" evidence="1">
    <location>
        <begin position="69"/>
        <end position="98"/>
    </location>
</feature>
<dbReference type="Proteomes" id="UP000215335">
    <property type="component" value="Unassembled WGS sequence"/>
</dbReference>
<gene>
    <name evidence="2" type="ORF">TSAR_000275</name>
</gene>